<dbReference type="NCBIfam" id="NF001140">
    <property type="entry name" value="PRK00147.1"/>
    <property type="match status" value="1"/>
</dbReference>
<dbReference type="InterPro" id="IPR003699">
    <property type="entry name" value="QueA"/>
</dbReference>
<dbReference type="UniPathway" id="UPA00392"/>
<evidence type="ECO:0000313" key="7">
    <source>
        <dbReference type="Proteomes" id="UP000027059"/>
    </source>
</evidence>
<comment type="subunit">
    <text evidence="5">Monomer.</text>
</comment>
<dbReference type="PANTHER" id="PTHR30307">
    <property type="entry name" value="S-ADENOSYLMETHIONINE:TRNA RIBOSYLTRANSFERASE-ISOMERASE"/>
    <property type="match status" value="1"/>
</dbReference>
<evidence type="ECO:0000313" key="6">
    <source>
        <dbReference type="EMBL" id="AIA29830.1"/>
    </source>
</evidence>
<dbReference type="AlphaFoldDB" id="A0A059XS32"/>
<dbReference type="Pfam" id="PF02547">
    <property type="entry name" value="Queuosine_synth"/>
    <property type="match status" value="1"/>
</dbReference>
<reference evidence="7" key="1">
    <citation type="submission" date="2014-02" db="EMBL/GenBank/DDBJ databases">
        <title>Complete genome sequence and comparative genomic analysis of the nitrogen-fixing bacterium Leptospirillum ferriphilum YSK.</title>
        <authorList>
            <person name="Guo X."/>
            <person name="Yin H."/>
            <person name="Liang Y."/>
            <person name="Hu Q."/>
            <person name="Ma L."/>
            <person name="Xiao Y."/>
            <person name="Zhang X."/>
            <person name="Qiu G."/>
            <person name="Liu X."/>
        </authorList>
    </citation>
    <scope>NUCLEOTIDE SEQUENCE [LARGE SCALE GENOMIC DNA]</scope>
    <source>
        <strain evidence="7">YSK</strain>
    </source>
</reference>
<keyword evidence="2 5" id="KW-0808">Transferase</keyword>
<dbReference type="SUPFAM" id="SSF111337">
    <property type="entry name" value="QueA-like"/>
    <property type="match status" value="1"/>
</dbReference>
<dbReference type="InterPro" id="IPR042118">
    <property type="entry name" value="QueA_dom1"/>
</dbReference>
<dbReference type="PANTHER" id="PTHR30307:SF0">
    <property type="entry name" value="S-ADENOSYLMETHIONINE:TRNA RIBOSYLTRANSFERASE-ISOMERASE"/>
    <property type="match status" value="1"/>
</dbReference>
<evidence type="ECO:0000256" key="5">
    <source>
        <dbReference type="HAMAP-Rule" id="MF_00113"/>
    </source>
</evidence>
<dbReference type="EC" id="2.4.99.17" evidence="5"/>
<proteinExistence type="inferred from homology"/>
<accession>A0A059XS32</accession>
<comment type="subcellular location">
    <subcellularLocation>
        <location evidence="5">Cytoplasm</location>
    </subcellularLocation>
</comment>
<evidence type="ECO:0000256" key="3">
    <source>
        <dbReference type="ARBA" id="ARBA00022691"/>
    </source>
</evidence>
<dbReference type="HOGENOM" id="CLU_039110_1_0_0"/>
<keyword evidence="1 5" id="KW-0963">Cytoplasm</keyword>
<dbReference type="HAMAP" id="MF_00113">
    <property type="entry name" value="QueA"/>
    <property type="match status" value="1"/>
</dbReference>
<dbReference type="InterPro" id="IPR042119">
    <property type="entry name" value="QueA_dom2"/>
</dbReference>
<sequence>MTSDENMHHTRLDPGTFYQPETLWTTNEEQLSVSRGNPDEYDYDLPEDRIRLFPPKNRGESRLLVVGRESGGPYFGTMEEFSRFLFPGDLLVLNDSRVLPARVFIRAPTGRKIELLFLNPQDPSPVRFLGKGIGSSSTLSLPGGGRVMDIRYLPEEGCFQGVYEGEETLLSWLESHGEMPLPPYIRKARDHHPSDRERYQTVFSRHAGSVAAPTAGLHFTEALLEHLKDKGVETATVTLHVGIGTFRPLGPGGVGQHVMHAERFLVPDETVQKIEDARRRGSRVFAVGTTVMRTLETWGQHPVRDAVPAWTRLFIRPGFPFRVVDGLLTNFHQPRSTLVVLVDSFLGGNGRWRSLYRQALEEGFMFLSYGDAMLIVPEDRRGGDA</sequence>
<comment type="pathway">
    <text evidence="5">tRNA modification; tRNA-queuosine biosynthesis.</text>
</comment>
<keyword evidence="7" id="KW-1185">Reference proteome</keyword>
<evidence type="ECO:0000256" key="4">
    <source>
        <dbReference type="ARBA" id="ARBA00022785"/>
    </source>
</evidence>
<dbReference type="Gene3D" id="3.40.1780.10">
    <property type="entry name" value="QueA-like"/>
    <property type="match status" value="1"/>
</dbReference>
<dbReference type="GO" id="GO:0051075">
    <property type="term" value="F:S-adenosylmethionine:tRNA ribosyltransferase-isomerase activity"/>
    <property type="evidence" value="ECO:0007669"/>
    <property type="project" value="UniProtKB-EC"/>
</dbReference>
<organism evidence="6 7">
    <name type="scientific">Leptospirillum ferriphilum YSK</name>
    <dbReference type="NCBI Taxonomy" id="1441628"/>
    <lineage>
        <taxon>Bacteria</taxon>
        <taxon>Pseudomonadati</taxon>
        <taxon>Nitrospirota</taxon>
        <taxon>Nitrospiria</taxon>
        <taxon>Nitrospirales</taxon>
        <taxon>Nitrospiraceae</taxon>
        <taxon>Leptospirillum</taxon>
    </lineage>
</organism>
<dbReference type="RefSeq" id="WP_051613732.1">
    <property type="nucleotide sequence ID" value="NZ_CP007243.1"/>
</dbReference>
<keyword evidence="3 5" id="KW-0949">S-adenosyl-L-methionine</keyword>
<dbReference type="EMBL" id="CP007243">
    <property type="protein sequence ID" value="AIA29830.1"/>
    <property type="molecule type" value="Genomic_DNA"/>
</dbReference>
<evidence type="ECO:0000256" key="2">
    <source>
        <dbReference type="ARBA" id="ARBA00022679"/>
    </source>
</evidence>
<protein>
    <recommendedName>
        <fullName evidence="5">S-adenosylmethionine:tRNA ribosyltransferase-isomerase</fullName>
        <ecNumber evidence="5">2.4.99.17</ecNumber>
    </recommendedName>
    <alternativeName>
        <fullName evidence="5">Queuosine biosynthesis protein QueA</fullName>
    </alternativeName>
</protein>
<keyword evidence="4 5" id="KW-0671">Queuosine biosynthesis</keyword>
<comment type="similarity">
    <text evidence="5">Belongs to the QueA family.</text>
</comment>
<dbReference type="GO" id="GO:0008616">
    <property type="term" value="P:tRNA queuosine(34) biosynthetic process"/>
    <property type="evidence" value="ECO:0007669"/>
    <property type="project" value="UniProtKB-UniRule"/>
</dbReference>
<dbReference type="Proteomes" id="UP000027059">
    <property type="component" value="Chromosome"/>
</dbReference>
<reference evidence="6 7" key="2">
    <citation type="journal article" date="2015" name="Biomed. Res. Int.">
        <title>Effects of Arsenite Resistance on the Growth and Functional Gene Expression of Leptospirillum ferriphilum and Acidithiobacillus thiooxidans in Pure Culture and Coculture.</title>
        <authorList>
            <person name="Jiang H."/>
            <person name="Liang Y."/>
            <person name="Yin H."/>
            <person name="Xiao Y."/>
            <person name="Guo X."/>
            <person name="Xu Y."/>
            <person name="Hu Q."/>
            <person name="Liu H."/>
            <person name="Liu X."/>
        </authorList>
    </citation>
    <scope>NUCLEOTIDE SEQUENCE [LARGE SCALE GENOMIC DNA]</scope>
    <source>
        <strain evidence="6 7">YSK</strain>
    </source>
</reference>
<dbReference type="InterPro" id="IPR036100">
    <property type="entry name" value="QueA_sf"/>
</dbReference>
<gene>
    <name evidence="5" type="primary">queA</name>
    <name evidence="6" type="ORF">Y981_00360</name>
</gene>
<dbReference type="NCBIfam" id="TIGR00113">
    <property type="entry name" value="queA"/>
    <property type="match status" value="1"/>
</dbReference>
<dbReference type="GO" id="GO:0005737">
    <property type="term" value="C:cytoplasm"/>
    <property type="evidence" value="ECO:0007669"/>
    <property type="project" value="UniProtKB-SubCell"/>
</dbReference>
<comment type="function">
    <text evidence="5">Transfers and isomerizes the ribose moiety from AdoMet to the 7-aminomethyl group of 7-deazaguanine (preQ1-tRNA) to give epoxyqueuosine (oQ-tRNA).</text>
</comment>
<comment type="catalytic activity">
    <reaction evidence="5">
        <text>7-aminomethyl-7-carbaguanosine(34) in tRNA + S-adenosyl-L-methionine = epoxyqueuosine(34) in tRNA + adenine + L-methionine + 2 H(+)</text>
        <dbReference type="Rhea" id="RHEA:32155"/>
        <dbReference type="Rhea" id="RHEA-COMP:10342"/>
        <dbReference type="Rhea" id="RHEA-COMP:18582"/>
        <dbReference type="ChEBI" id="CHEBI:15378"/>
        <dbReference type="ChEBI" id="CHEBI:16708"/>
        <dbReference type="ChEBI" id="CHEBI:57844"/>
        <dbReference type="ChEBI" id="CHEBI:59789"/>
        <dbReference type="ChEBI" id="CHEBI:82833"/>
        <dbReference type="ChEBI" id="CHEBI:194443"/>
        <dbReference type="EC" id="2.4.99.17"/>
    </reaction>
</comment>
<name>A0A059XS32_9BACT</name>
<dbReference type="Gene3D" id="2.40.10.240">
    <property type="entry name" value="QueA-like"/>
    <property type="match status" value="1"/>
</dbReference>
<dbReference type="KEGG" id="lfp:Y981_00360"/>
<evidence type="ECO:0000256" key="1">
    <source>
        <dbReference type="ARBA" id="ARBA00022490"/>
    </source>
</evidence>
<keyword evidence="6" id="KW-0413">Isomerase</keyword>